<evidence type="ECO:0000313" key="3">
    <source>
        <dbReference type="Proteomes" id="UP000295131"/>
    </source>
</evidence>
<protein>
    <submittedName>
        <fullName evidence="2">Host attachment protein</fullName>
    </submittedName>
</protein>
<accession>A0A4R5PNU9</accession>
<dbReference type="AlphaFoldDB" id="A0A4R5PNU9"/>
<gene>
    <name evidence="2" type="ORF">E2A64_05670</name>
</gene>
<feature type="region of interest" description="Disordered" evidence="1">
    <location>
        <begin position="37"/>
        <end position="70"/>
    </location>
</feature>
<dbReference type="OrthoDB" id="9812459at2"/>
<dbReference type="EMBL" id="SMSI01000001">
    <property type="protein sequence ID" value="TDH38588.1"/>
    <property type="molecule type" value="Genomic_DNA"/>
</dbReference>
<sequence>MSDIRLKHDGWVVVADGSKALFLRNEGDEKFPHLEVFREEEQDNPPTHEQGTHKPGRMPGGGKGHRSAVADTDWHQLAEDRFAKDLSNILYRQAHKQKFKDLVLIAAPAVLGEMRKELHKEVSDRIIAEIDKDLTNHPVDKIEQLVLADDAA</sequence>
<evidence type="ECO:0000256" key="1">
    <source>
        <dbReference type="SAM" id="MobiDB-lite"/>
    </source>
</evidence>
<dbReference type="Pfam" id="PF18856">
    <property type="entry name" value="baeRF_family12"/>
    <property type="match status" value="1"/>
</dbReference>
<organism evidence="2 3">
    <name type="scientific">Pseudohoeflea suaedae</name>
    <dbReference type="NCBI Taxonomy" id="877384"/>
    <lineage>
        <taxon>Bacteria</taxon>
        <taxon>Pseudomonadati</taxon>
        <taxon>Pseudomonadota</taxon>
        <taxon>Alphaproteobacteria</taxon>
        <taxon>Hyphomicrobiales</taxon>
        <taxon>Rhizobiaceae</taxon>
        <taxon>Pseudohoeflea</taxon>
    </lineage>
</organism>
<proteinExistence type="predicted"/>
<dbReference type="RefSeq" id="WP_133283422.1">
    <property type="nucleotide sequence ID" value="NZ_SMSI01000001.1"/>
</dbReference>
<name>A0A4R5PNU9_9HYPH</name>
<dbReference type="Proteomes" id="UP000295131">
    <property type="component" value="Unassembled WGS sequence"/>
</dbReference>
<keyword evidence="3" id="KW-1185">Reference proteome</keyword>
<evidence type="ECO:0000313" key="2">
    <source>
        <dbReference type="EMBL" id="TDH38588.1"/>
    </source>
</evidence>
<comment type="caution">
    <text evidence="2">The sequence shown here is derived from an EMBL/GenBank/DDBJ whole genome shotgun (WGS) entry which is preliminary data.</text>
</comment>
<reference evidence="2 3" key="1">
    <citation type="journal article" date="2013" name="Int. J. Syst. Evol. Microbiol.">
        <title>Hoeflea suaedae sp. nov., an endophytic bacterium isolated from the root of the halophyte Suaeda maritima.</title>
        <authorList>
            <person name="Chung E.J."/>
            <person name="Park J.A."/>
            <person name="Pramanik P."/>
            <person name="Bibi F."/>
            <person name="Jeon C.O."/>
            <person name="Chung Y.R."/>
        </authorList>
    </citation>
    <scope>NUCLEOTIDE SEQUENCE [LARGE SCALE GENOMIC DNA]</scope>
    <source>
        <strain evidence="2 3">YC6898</strain>
    </source>
</reference>
<dbReference type="InterPro" id="IPR041374">
    <property type="entry name" value="BaeRF_family12"/>
</dbReference>